<dbReference type="Pfam" id="PF02446">
    <property type="entry name" value="Glyco_hydro_77"/>
    <property type="match status" value="1"/>
</dbReference>
<keyword evidence="5 10" id="KW-0328">Glycosyltransferase</keyword>
<dbReference type="CAZy" id="GH77">
    <property type="family name" value="Glycoside Hydrolase Family 77"/>
</dbReference>
<comment type="similarity">
    <text evidence="2 10">Belongs to the disproportionating enzyme family.</text>
</comment>
<dbReference type="KEGG" id="caci:CLOAM1039"/>
<evidence type="ECO:0000313" key="11">
    <source>
        <dbReference type="EMBL" id="CAO80911.1"/>
    </source>
</evidence>
<comment type="catalytic activity">
    <reaction evidence="1 10">
        <text>Transfers a segment of a (1-&gt;4)-alpha-D-glucan to a new position in an acceptor, which may be glucose or a (1-&gt;4)-alpha-D-glucan.</text>
        <dbReference type="EC" id="2.4.1.25"/>
    </reaction>
</comment>
<sequence>MRKTGILLHISSLPSDFGIGDFGPEAVRFAEYLKAEGYTYWQILPINHCGYGNSPYNPLSAFALNPYFISPELLYKQGYINQLMLEAVKIPRSNVTRYEQVSTLKDKMLAQATANWMLANRTDDYIEENAPFLKPYLTFLSLSKLYDDTCWYNWNEEHRHYSEKLYQKVRLMNSSYFNLRAATQAMLEEQLSWFKERLQELGIILIGDLPLYLAYDSAEVWAHPEYFDLDEQGRRLHFAGVPPDAFAEKGQLWGNPLYRWDVLKQDGFRLFMERIKQALGYLDILRLDHFIGYVNFWQVEPELDANGKPVLPKDAIKGSWVRALPEDFFSALLQRFSIECFIAEDLGILNDDVCRIREQYGFPGMIVLQFCFEEGVPDVKKYPPERWLYTGTHDNQTLRGWFESLSPNSPSYKHLREYCALHQFTDCQAHLNAENIHLIMRNIALSSSCQQVIFPYQDILGLGDEARMNIPGTALGNWQWRLENLNF</sequence>
<dbReference type="RefSeq" id="WP_015424769.1">
    <property type="nucleotide sequence ID" value="NC_020449.1"/>
</dbReference>
<dbReference type="OrthoDB" id="9811841at2"/>
<dbReference type="EMBL" id="CU466930">
    <property type="protein sequence ID" value="CAO80911.1"/>
    <property type="molecule type" value="Genomic_DNA"/>
</dbReference>
<evidence type="ECO:0000256" key="1">
    <source>
        <dbReference type="ARBA" id="ARBA00000439"/>
    </source>
</evidence>
<dbReference type="PANTHER" id="PTHR32438:SF5">
    <property type="entry name" value="4-ALPHA-GLUCANOTRANSFERASE DPE1, CHLOROPLASTIC_AMYLOPLASTIC"/>
    <property type="match status" value="1"/>
</dbReference>
<dbReference type="NCBIfam" id="TIGR00217">
    <property type="entry name" value="malQ"/>
    <property type="match status" value="1"/>
</dbReference>
<keyword evidence="12" id="KW-1185">Reference proteome</keyword>
<dbReference type="STRING" id="459349.CLOAM1039"/>
<dbReference type="InterPro" id="IPR017853">
    <property type="entry name" value="GH"/>
</dbReference>
<organism evidence="11 12">
    <name type="scientific">Cloacimonas acidaminovorans (strain Evry)</name>
    <dbReference type="NCBI Taxonomy" id="459349"/>
    <lineage>
        <taxon>Bacteria</taxon>
        <taxon>Pseudomonadati</taxon>
        <taxon>Candidatus Cloacimonadota</taxon>
        <taxon>Candidatus Cloacimonadia</taxon>
        <taxon>Candidatus Cloacimonadales</taxon>
        <taxon>Candidatus Cloacimonadaceae</taxon>
        <taxon>Candidatus Cloacimonas</taxon>
    </lineage>
</organism>
<dbReference type="Gene3D" id="3.20.20.80">
    <property type="entry name" value="Glycosidases"/>
    <property type="match status" value="1"/>
</dbReference>
<gene>
    <name evidence="11" type="ordered locus">CLOAM1039</name>
</gene>
<evidence type="ECO:0000256" key="5">
    <source>
        <dbReference type="ARBA" id="ARBA00022676"/>
    </source>
</evidence>
<evidence type="ECO:0000256" key="4">
    <source>
        <dbReference type="ARBA" id="ARBA00020295"/>
    </source>
</evidence>
<accession>B0VHU6</accession>
<dbReference type="InterPro" id="IPR003385">
    <property type="entry name" value="Glyco_hydro_77"/>
</dbReference>
<protein>
    <recommendedName>
        <fullName evidence="4 10">4-alpha-glucanotransferase</fullName>
        <ecNumber evidence="3 10">2.4.1.25</ecNumber>
    </recommendedName>
    <alternativeName>
        <fullName evidence="8 10">Amylomaltase</fullName>
    </alternativeName>
    <alternativeName>
        <fullName evidence="9 10">Disproportionating enzyme</fullName>
    </alternativeName>
</protein>
<dbReference type="PANTHER" id="PTHR32438">
    <property type="entry name" value="4-ALPHA-GLUCANOTRANSFERASE DPE1, CHLOROPLASTIC/AMYLOPLASTIC"/>
    <property type="match status" value="1"/>
</dbReference>
<dbReference type="AlphaFoldDB" id="B0VHU6"/>
<evidence type="ECO:0000256" key="9">
    <source>
        <dbReference type="ARBA" id="ARBA00031501"/>
    </source>
</evidence>
<reference evidence="11 12" key="1">
    <citation type="journal article" date="2008" name="J. Bacteriol.">
        <title>'Candidatus Cloacamonas acidaminovorans': genome sequence reconstruction provides a first glimpse of a new bacterial division.</title>
        <authorList>
            <person name="Pelletier E."/>
            <person name="Kreimeyer A."/>
            <person name="Bocs S."/>
            <person name="Rouy Z."/>
            <person name="Gyapay G."/>
            <person name="Chouari R."/>
            <person name="Riviere D."/>
            <person name="Ganesan A."/>
            <person name="Daegelen P."/>
            <person name="Sghir A."/>
            <person name="Cohen G.N."/>
            <person name="Medigue C."/>
            <person name="Weissenbach J."/>
            <person name="Le Paslier D."/>
        </authorList>
    </citation>
    <scope>NUCLEOTIDE SEQUENCE [LARGE SCALE GENOMIC DNA]</scope>
    <source>
        <strain evidence="12">Evry</strain>
    </source>
</reference>
<evidence type="ECO:0000256" key="2">
    <source>
        <dbReference type="ARBA" id="ARBA00005684"/>
    </source>
</evidence>
<keyword evidence="7 10" id="KW-0119">Carbohydrate metabolism</keyword>
<name>B0VHU6_CLOAI</name>
<evidence type="ECO:0000256" key="8">
    <source>
        <dbReference type="ARBA" id="ARBA00031423"/>
    </source>
</evidence>
<dbReference type="GO" id="GO:0004134">
    <property type="term" value="F:4-alpha-glucanotransferase activity"/>
    <property type="evidence" value="ECO:0007669"/>
    <property type="project" value="UniProtKB-EC"/>
</dbReference>
<dbReference type="GO" id="GO:0005975">
    <property type="term" value="P:carbohydrate metabolic process"/>
    <property type="evidence" value="ECO:0007669"/>
    <property type="project" value="InterPro"/>
</dbReference>
<evidence type="ECO:0000256" key="10">
    <source>
        <dbReference type="RuleBase" id="RU361207"/>
    </source>
</evidence>
<dbReference type="SUPFAM" id="SSF51445">
    <property type="entry name" value="(Trans)glycosidases"/>
    <property type="match status" value="1"/>
</dbReference>
<dbReference type="Proteomes" id="UP000002019">
    <property type="component" value="Chromosome"/>
</dbReference>
<dbReference type="eggNOG" id="COG1640">
    <property type="taxonomic scope" value="Bacteria"/>
</dbReference>
<evidence type="ECO:0000256" key="7">
    <source>
        <dbReference type="ARBA" id="ARBA00023277"/>
    </source>
</evidence>
<dbReference type="EC" id="2.4.1.25" evidence="3 10"/>
<evidence type="ECO:0000313" key="12">
    <source>
        <dbReference type="Proteomes" id="UP000002019"/>
    </source>
</evidence>
<keyword evidence="6 10" id="KW-0808">Transferase</keyword>
<proteinExistence type="inferred from homology"/>
<evidence type="ECO:0000256" key="3">
    <source>
        <dbReference type="ARBA" id="ARBA00012560"/>
    </source>
</evidence>
<evidence type="ECO:0000256" key="6">
    <source>
        <dbReference type="ARBA" id="ARBA00022679"/>
    </source>
</evidence>
<dbReference type="HOGENOM" id="CLU_014132_1_0_0"/>